<comment type="cofactor">
    <cofactor evidence="1 12">
        <name>[4Fe-4S] cluster</name>
        <dbReference type="ChEBI" id="CHEBI:49883"/>
    </cofactor>
</comment>
<evidence type="ECO:0000256" key="12">
    <source>
        <dbReference type="RuleBase" id="RU366059"/>
    </source>
</evidence>
<dbReference type="InterPro" id="IPR005131">
    <property type="entry name" value="Ser_deHydtase_bsu"/>
</dbReference>
<reference evidence="14" key="1">
    <citation type="submission" date="2009-07" db="EMBL/GenBank/DDBJ databases">
        <authorList>
            <person name="Weinstock G."/>
            <person name="Sodergren E."/>
            <person name="Clifton S."/>
            <person name="Fulton L."/>
            <person name="Fulton B."/>
            <person name="Courtney L."/>
            <person name="Fronick C."/>
            <person name="Harrison M."/>
            <person name="Strong C."/>
            <person name="Farmer C."/>
            <person name="Delahaunty K."/>
            <person name="Markovic C."/>
            <person name="Hall O."/>
            <person name="Minx P."/>
            <person name="Tomlinson C."/>
            <person name="Mitreva M."/>
            <person name="Nelson J."/>
            <person name="Hou S."/>
            <person name="Wollam A."/>
            <person name="Pepin K.H."/>
            <person name="Johnson M."/>
            <person name="Bhonagiri V."/>
            <person name="Nash W.E."/>
            <person name="Warren W."/>
            <person name="Chinwalla A."/>
            <person name="Mardis E.R."/>
            <person name="Wilson R.K."/>
        </authorList>
    </citation>
    <scope>NUCLEOTIDE SEQUENCE [LARGE SCALE GENOMIC DNA]</scope>
    <source>
        <strain evidence="14">DSM 14469</strain>
    </source>
</reference>
<sequence length="268" mass="29774">MDDLRKHIRYNEKDERKVVREKIRYGAESNGNALLVETVEIAEYRRHIMKEYGVFDLIGPQMIGPSSSHTAGAARLGGVAYRLANGKIKKAKVTLYGSFADTGKGHGTDKAIVAGLLGLAPDDSRLRNSLQLAAEQKKDISVEFSKQSMNHPNTARIVVEDENGRKIDLLGASVGGGSIEIQEINGMEVSFGCEYPTILIFHHDRPGVINKVTGVLAEEKINIAFMCVFRSSRWQNACMIIETDGDVKREILEHIRRESEDVMEVCML</sequence>
<accession>C6LD05</accession>
<keyword evidence="6 11" id="KW-0479">Metal-binding</keyword>
<dbReference type="Pfam" id="PF03315">
    <property type="entry name" value="SDH_beta"/>
    <property type="match status" value="1"/>
</dbReference>
<keyword evidence="8 11" id="KW-0411">Iron-sulfur</keyword>
<dbReference type="InterPro" id="IPR029009">
    <property type="entry name" value="ASB_dom_sf"/>
</dbReference>
<comment type="similarity">
    <text evidence="3 11 12">Belongs to the iron-sulfur dependent L-serine dehydratase family.</text>
</comment>
<keyword evidence="5 11" id="KW-0004">4Fe-4S</keyword>
<dbReference type="PIRSF" id="PIRSF036692">
    <property type="entry name" value="SDH_B"/>
    <property type="match status" value="1"/>
</dbReference>
<dbReference type="PROSITE" id="PS51671">
    <property type="entry name" value="ACT"/>
    <property type="match status" value="1"/>
</dbReference>
<dbReference type="GO" id="GO:0046872">
    <property type="term" value="F:metal ion binding"/>
    <property type="evidence" value="ECO:0007669"/>
    <property type="project" value="UniProtKB-UniRule"/>
</dbReference>
<evidence type="ECO:0000256" key="9">
    <source>
        <dbReference type="ARBA" id="ARBA00023239"/>
    </source>
</evidence>
<dbReference type="STRING" id="168384.SAMN05660368_01599"/>
<keyword evidence="4 11" id="KW-0312">Gluconeogenesis</keyword>
<evidence type="ECO:0000256" key="1">
    <source>
        <dbReference type="ARBA" id="ARBA00001966"/>
    </source>
</evidence>
<evidence type="ECO:0000313" key="15">
    <source>
        <dbReference type="Proteomes" id="UP000005561"/>
    </source>
</evidence>
<evidence type="ECO:0000256" key="8">
    <source>
        <dbReference type="ARBA" id="ARBA00023014"/>
    </source>
</evidence>
<keyword evidence="7 11" id="KW-0408">Iron</keyword>
<keyword evidence="15" id="KW-1185">Reference proteome</keyword>
<evidence type="ECO:0000313" key="14">
    <source>
        <dbReference type="EMBL" id="EET61488.1"/>
    </source>
</evidence>
<dbReference type="NCBIfam" id="TIGR00719">
    <property type="entry name" value="sda_beta"/>
    <property type="match status" value="1"/>
</dbReference>
<comment type="caution">
    <text evidence="14">The sequence shown here is derived from an EMBL/GenBank/DDBJ whole genome shotgun (WGS) entry which is preliminary data.</text>
</comment>
<gene>
    <name evidence="14" type="primary">sdaAB</name>
    <name evidence="14" type="ORF">BRYFOR_06663</name>
</gene>
<dbReference type="GO" id="GO:0051539">
    <property type="term" value="F:4 iron, 4 sulfur cluster binding"/>
    <property type="evidence" value="ECO:0007669"/>
    <property type="project" value="UniProtKB-UniRule"/>
</dbReference>
<dbReference type="CDD" id="cd04903">
    <property type="entry name" value="ACT_LSD"/>
    <property type="match status" value="1"/>
</dbReference>
<dbReference type="PANTHER" id="PTHR30182">
    <property type="entry name" value="L-SERINE DEHYDRATASE"/>
    <property type="match status" value="1"/>
</dbReference>
<dbReference type="PANTHER" id="PTHR30182:SF12">
    <property type="entry name" value="L-SERINE DEHYDRATASE, BETA CHAIN-RELATED"/>
    <property type="match status" value="1"/>
</dbReference>
<dbReference type="eggNOG" id="COG1760">
    <property type="taxonomic scope" value="Bacteria"/>
</dbReference>
<evidence type="ECO:0000256" key="7">
    <source>
        <dbReference type="ARBA" id="ARBA00023004"/>
    </source>
</evidence>
<dbReference type="InterPro" id="IPR051318">
    <property type="entry name" value="Fe-S_L-Ser"/>
</dbReference>
<protein>
    <recommendedName>
        <fullName evidence="11">L-serine deaminase</fullName>
    </recommendedName>
</protein>
<comment type="catalytic activity">
    <reaction evidence="10 11 12">
        <text>L-serine = pyruvate + NH4(+)</text>
        <dbReference type="Rhea" id="RHEA:19169"/>
        <dbReference type="ChEBI" id="CHEBI:15361"/>
        <dbReference type="ChEBI" id="CHEBI:28938"/>
        <dbReference type="ChEBI" id="CHEBI:33384"/>
        <dbReference type="EC" id="4.3.1.17"/>
    </reaction>
</comment>
<evidence type="ECO:0000256" key="2">
    <source>
        <dbReference type="ARBA" id="ARBA00004742"/>
    </source>
</evidence>
<dbReference type="GO" id="GO:0006094">
    <property type="term" value="P:gluconeogenesis"/>
    <property type="evidence" value="ECO:0007669"/>
    <property type="project" value="UniProtKB-UniRule"/>
</dbReference>
<evidence type="ECO:0000259" key="13">
    <source>
        <dbReference type="PROSITE" id="PS51671"/>
    </source>
</evidence>
<evidence type="ECO:0000256" key="5">
    <source>
        <dbReference type="ARBA" id="ARBA00022485"/>
    </source>
</evidence>
<dbReference type="InterPro" id="IPR045865">
    <property type="entry name" value="ACT-like_dom_sf"/>
</dbReference>
<dbReference type="Gene3D" id="3.30.1330.90">
    <property type="entry name" value="D-3-phosphoglycerate dehydrogenase, domain 3"/>
    <property type="match status" value="1"/>
</dbReference>
<comment type="pathway">
    <text evidence="2 11">Carbohydrate biosynthesis; gluconeogenesis.</text>
</comment>
<dbReference type="SUPFAM" id="SSF143548">
    <property type="entry name" value="Serine metabolism enzymes domain"/>
    <property type="match status" value="1"/>
</dbReference>
<name>C6LD05_9FIRM</name>
<dbReference type="SUPFAM" id="SSF55021">
    <property type="entry name" value="ACT-like"/>
    <property type="match status" value="1"/>
</dbReference>
<dbReference type="EMBL" id="ACCL02000006">
    <property type="protein sequence ID" value="EET61488.1"/>
    <property type="molecule type" value="Genomic_DNA"/>
</dbReference>
<keyword evidence="9 11" id="KW-0456">Lyase</keyword>
<evidence type="ECO:0000256" key="6">
    <source>
        <dbReference type="ARBA" id="ARBA00022723"/>
    </source>
</evidence>
<dbReference type="Gene3D" id="3.30.70.260">
    <property type="match status" value="1"/>
</dbReference>
<feature type="domain" description="ACT" evidence="13">
    <location>
        <begin position="197"/>
        <end position="268"/>
    </location>
</feature>
<dbReference type="InterPro" id="IPR004643">
    <property type="entry name" value="Fe-S_L-Ser_bsu"/>
</dbReference>
<evidence type="ECO:0000256" key="3">
    <source>
        <dbReference type="ARBA" id="ARBA00008636"/>
    </source>
</evidence>
<evidence type="ECO:0000256" key="11">
    <source>
        <dbReference type="PIRNR" id="PIRNR036692"/>
    </source>
</evidence>
<evidence type="ECO:0000256" key="4">
    <source>
        <dbReference type="ARBA" id="ARBA00022432"/>
    </source>
</evidence>
<evidence type="ECO:0000256" key="10">
    <source>
        <dbReference type="ARBA" id="ARBA00049406"/>
    </source>
</evidence>
<dbReference type="GO" id="GO:0003941">
    <property type="term" value="F:L-serine ammonia-lyase activity"/>
    <property type="evidence" value="ECO:0007669"/>
    <property type="project" value="UniProtKB-UniRule"/>
</dbReference>
<dbReference type="InterPro" id="IPR002912">
    <property type="entry name" value="ACT_dom"/>
</dbReference>
<dbReference type="Pfam" id="PF01842">
    <property type="entry name" value="ACT"/>
    <property type="match status" value="1"/>
</dbReference>
<proteinExistence type="inferred from homology"/>
<organism evidence="14 15">
    <name type="scientific">Marvinbryantia formatexigens DSM 14469</name>
    <dbReference type="NCBI Taxonomy" id="478749"/>
    <lineage>
        <taxon>Bacteria</taxon>
        <taxon>Bacillati</taxon>
        <taxon>Bacillota</taxon>
        <taxon>Clostridia</taxon>
        <taxon>Lachnospirales</taxon>
        <taxon>Lachnospiraceae</taxon>
        <taxon>Marvinbryantia</taxon>
    </lineage>
</organism>
<dbReference type="UniPathway" id="UPA00138"/>
<dbReference type="Proteomes" id="UP000005561">
    <property type="component" value="Unassembled WGS sequence"/>
</dbReference>
<dbReference type="AlphaFoldDB" id="C6LD05"/>